<protein>
    <submittedName>
        <fullName evidence="2">Tellurite resistance TerB family protein</fullName>
    </submittedName>
</protein>
<dbReference type="Proteomes" id="UP000321933">
    <property type="component" value="Unassembled WGS sequence"/>
</dbReference>
<dbReference type="SUPFAM" id="SSF158682">
    <property type="entry name" value="TerB-like"/>
    <property type="match status" value="1"/>
</dbReference>
<evidence type="ECO:0000313" key="2">
    <source>
        <dbReference type="EMBL" id="TXS94706.1"/>
    </source>
</evidence>
<dbReference type="Gene3D" id="1.10.3680.10">
    <property type="entry name" value="TerB-like"/>
    <property type="match status" value="1"/>
</dbReference>
<dbReference type="RefSeq" id="WP_148062548.1">
    <property type="nucleotide sequence ID" value="NZ_VRYZ01000001.1"/>
</dbReference>
<feature type="region of interest" description="Disordered" evidence="1">
    <location>
        <begin position="90"/>
        <end position="110"/>
    </location>
</feature>
<gene>
    <name evidence="2" type="ORF">FVW59_01995</name>
</gene>
<name>A0A5C9A1W3_9GAMM</name>
<comment type="caution">
    <text evidence="2">The sequence shown here is derived from an EMBL/GenBank/DDBJ whole genome shotgun (WGS) entry which is preliminary data.</text>
</comment>
<feature type="compositionally biased region" description="Low complexity" evidence="1">
    <location>
        <begin position="90"/>
        <end position="102"/>
    </location>
</feature>
<sequence length="222" mass="22978">MDVKGILNQLLASGSAAANPAQGGSAGQVSGMSDMTKGALGGAVGGSLLTMLLGSKKGRKMGTKVAKVGGTAALGVLAYKVYNDWKSSQQPQAQAASSGSPSMVVAPPDTPQHSMTVLRAMLAAAKADGHVDEGEQARIYKAVQSMGASREVSAFVDAELSKPLDPADVARGIDCPEEAAEVYLASLLMVDEQSFMERAYLQELARELKLAPELVSRLEAQV</sequence>
<accession>A0A5C9A1W3</accession>
<dbReference type="EMBL" id="VRYZ01000001">
    <property type="protein sequence ID" value="TXS94706.1"/>
    <property type="molecule type" value="Genomic_DNA"/>
</dbReference>
<evidence type="ECO:0000256" key="1">
    <source>
        <dbReference type="SAM" id="MobiDB-lite"/>
    </source>
</evidence>
<evidence type="ECO:0000313" key="3">
    <source>
        <dbReference type="Proteomes" id="UP000321933"/>
    </source>
</evidence>
<dbReference type="OrthoDB" id="5459344at2"/>
<dbReference type="InterPro" id="IPR007486">
    <property type="entry name" value="YebE"/>
</dbReference>
<dbReference type="CDD" id="cd07178">
    <property type="entry name" value="terB_like_YebE"/>
    <property type="match status" value="1"/>
</dbReference>
<proteinExistence type="predicted"/>
<organism evidence="2 3">
    <name type="scientific">Parahaliea aestuarii</name>
    <dbReference type="NCBI Taxonomy" id="1852021"/>
    <lineage>
        <taxon>Bacteria</taxon>
        <taxon>Pseudomonadati</taxon>
        <taxon>Pseudomonadota</taxon>
        <taxon>Gammaproteobacteria</taxon>
        <taxon>Cellvibrionales</taxon>
        <taxon>Halieaceae</taxon>
        <taxon>Parahaliea</taxon>
    </lineage>
</organism>
<dbReference type="Pfam" id="PF04391">
    <property type="entry name" value="DUF533"/>
    <property type="match status" value="1"/>
</dbReference>
<dbReference type="InterPro" id="IPR029024">
    <property type="entry name" value="TerB-like"/>
</dbReference>
<reference evidence="2 3" key="1">
    <citation type="submission" date="2019-08" db="EMBL/GenBank/DDBJ databases">
        <title>Parahaliea maris sp. nov., isolated from the surface seawater.</title>
        <authorList>
            <person name="Liu Y."/>
        </authorList>
    </citation>
    <scope>NUCLEOTIDE SEQUENCE [LARGE SCALE GENOMIC DNA]</scope>
    <source>
        <strain evidence="2 3">S2-26</strain>
    </source>
</reference>
<dbReference type="AlphaFoldDB" id="A0A5C9A1W3"/>
<keyword evidence="3" id="KW-1185">Reference proteome</keyword>